<organism evidence="1 2">
    <name type="scientific">Acidilobus saccharovorans (strain DSM 16705 / JCM 18335 / VKM B-2471 / 345-15)</name>
    <dbReference type="NCBI Taxonomy" id="666510"/>
    <lineage>
        <taxon>Archaea</taxon>
        <taxon>Thermoproteota</taxon>
        <taxon>Thermoprotei</taxon>
        <taxon>Acidilobales</taxon>
        <taxon>Acidilobaceae</taxon>
        <taxon>Acidilobus</taxon>
    </lineage>
</organism>
<sequence>MELSQVVEVQLSAWGMDRSQCEAVPLHMLKAMVDNGGLVLGAFDGDRLVGFSLGWFVETPEGPYFYSHMTGVVSERKYSGLGTSLKLAQRREVLAAGVRLIKWTFDPLQSLNAHFNLGKLGAIFTKYKVRYYGYLHDSINAGLETDRAVAEWYLDSKNVINKISSVARTPSLEELVELGAHVAVVPVGPRGSEEPKGPDLSRSPAAVAIGLPYSVSALNSVNRELASRWREVTRQAYLKYLGEGYVASDFTWDKYGHGYVIMVRESLGEVLDGVRPWS</sequence>
<dbReference type="EMBL" id="CP001742">
    <property type="protein sequence ID" value="ADL19380.1"/>
    <property type="molecule type" value="Genomic_DNA"/>
</dbReference>
<dbReference type="EC" id="4.2.3.5" evidence="1"/>
<keyword evidence="2" id="KW-1185">Reference proteome</keyword>
<dbReference type="InterPro" id="IPR038764">
    <property type="entry name" value="GNAT_N_AcTrfase_prd"/>
</dbReference>
<dbReference type="InterPro" id="IPR016181">
    <property type="entry name" value="Acyl_CoA_acyltransferase"/>
</dbReference>
<keyword evidence="1" id="KW-0456">Lyase</keyword>
<dbReference type="KEGG" id="asc:ASAC_0975"/>
<gene>
    <name evidence="1" type="ordered locus">ASAC_0975</name>
</gene>
<dbReference type="AlphaFoldDB" id="D9Q242"/>
<dbReference type="PANTHER" id="PTHR41700:SF1">
    <property type="entry name" value="N-ACETYLTRANSFERASE DOMAIN-CONTAINING PROTEIN"/>
    <property type="match status" value="1"/>
</dbReference>
<accession>D9Q242</accession>
<evidence type="ECO:0000313" key="1">
    <source>
        <dbReference type="EMBL" id="ADL19380.1"/>
    </source>
</evidence>
<dbReference type="PANTHER" id="PTHR41700">
    <property type="entry name" value="GCN5-RELATED N-ACETYLTRANSFERASE"/>
    <property type="match status" value="1"/>
</dbReference>
<protein>
    <submittedName>
        <fullName evidence="1">Chorismate synthase</fullName>
        <ecNumber evidence="1">4.2.3.5</ecNumber>
    </submittedName>
</protein>
<dbReference type="InParanoid" id="D9Q242"/>
<proteinExistence type="predicted"/>
<dbReference type="eggNOG" id="arCOG04215">
    <property type="taxonomic scope" value="Archaea"/>
</dbReference>
<dbReference type="GO" id="GO:0004107">
    <property type="term" value="F:chorismate synthase activity"/>
    <property type="evidence" value="ECO:0007669"/>
    <property type="project" value="UniProtKB-EC"/>
</dbReference>
<evidence type="ECO:0000313" key="2">
    <source>
        <dbReference type="Proteomes" id="UP000000346"/>
    </source>
</evidence>
<dbReference type="Proteomes" id="UP000000346">
    <property type="component" value="Chromosome"/>
</dbReference>
<dbReference type="SUPFAM" id="SSF55729">
    <property type="entry name" value="Acyl-CoA N-acyltransferases (Nat)"/>
    <property type="match status" value="1"/>
</dbReference>
<name>D9Q242_ACIS3</name>
<dbReference type="STRING" id="666510.ASAC_0975"/>
<reference evidence="1 2" key="1">
    <citation type="journal article" date="2010" name="Appl. Environ. Microbiol.">
        <title>The genome sequence of the crenarchaeon Acidilobus saccharovorans supports a new order, Acidilobales, and suggests an important ecological role in terrestrial acidic hot springs.</title>
        <authorList>
            <person name="Mardanov A.V."/>
            <person name="Svetlitchnyi V.A."/>
            <person name="Beletsky A.V."/>
            <person name="Prokofeva M.I."/>
            <person name="Bonch-Osmolovskaya E.A."/>
            <person name="Ravin N.V."/>
            <person name="Skryabin K.G."/>
        </authorList>
    </citation>
    <scope>NUCLEOTIDE SEQUENCE [LARGE SCALE GENOMIC DNA]</scope>
    <source>
        <strain evidence="2">DSM 16705 / JCM 18335 / VKM B-2471 / 345-15</strain>
    </source>
</reference>
<dbReference type="HOGENOM" id="CLU_061573_1_0_2"/>